<feature type="compositionally biased region" description="Polar residues" evidence="1">
    <location>
        <begin position="390"/>
        <end position="399"/>
    </location>
</feature>
<dbReference type="AlphaFoldDB" id="A0A0V0R9H7"/>
<reference evidence="2 3" key="1">
    <citation type="journal article" date="2015" name="Sci. Rep.">
        <title>Genome of the facultative scuticociliatosis pathogen Pseudocohnilembus persalinus provides insight into its virulence through horizontal gene transfer.</title>
        <authorList>
            <person name="Xiong J."/>
            <person name="Wang G."/>
            <person name="Cheng J."/>
            <person name="Tian M."/>
            <person name="Pan X."/>
            <person name="Warren A."/>
            <person name="Jiang C."/>
            <person name="Yuan D."/>
            <person name="Miao W."/>
        </authorList>
    </citation>
    <scope>NUCLEOTIDE SEQUENCE [LARGE SCALE GENOMIC DNA]</scope>
    <source>
        <strain evidence="2">36N120E</strain>
    </source>
</reference>
<evidence type="ECO:0000313" key="2">
    <source>
        <dbReference type="EMBL" id="KRX11151.1"/>
    </source>
</evidence>
<dbReference type="InParanoid" id="A0A0V0R9H7"/>
<dbReference type="EMBL" id="LDAU01000006">
    <property type="protein sequence ID" value="KRX11151.1"/>
    <property type="molecule type" value="Genomic_DNA"/>
</dbReference>
<evidence type="ECO:0000313" key="3">
    <source>
        <dbReference type="Proteomes" id="UP000054937"/>
    </source>
</evidence>
<feature type="compositionally biased region" description="Polar residues" evidence="1">
    <location>
        <begin position="1"/>
        <end position="11"/>
    </location>
</feature>
<feature type="region of interest" description="Disordered" evidence="1">
    <location>
        <begin position="270"/>
        <end position="302"/>
    </location>
</feature>
<feature type="region of interest" description="Disordered" evidence="1">
    <location>
        <begin position="112"/>
        <end position="166"/>
    </location>
</feature>
<feature type="region of interest" description="Disordered" evidence="1">
    <location>
        <begin position="227"/>
        <end position="258"/>
    </location>
</feature>
<protein>
    <submittedName>
        <fullName evidence="2">Uncharacterized protein</fullName>
    </submittedName>
</protein>
<feature type="region of interest" description="Disordered" evidence="1">
    <location>
        <begin position="1"/>
        <end position="26"/>
    </location>
</feature>
<comment type="caution">
    <text evidence="2">The sequence shown here is derived from an EMBL/GenBank/DDBJ whole genome shotgun (WGS) entry which is preliminary data.</text>
</comment>
<dbReference type="Proteomes" id="UP000054937">
    <property type="component" value="Unassembled WGS sequence"/>
</dbReference>
<feature type="compositionally biased region" description="Polar residues" evidence="1">
    <location>
        <begin position="270"/>
        <end position="284"/>
    </location>
</feature>
<feature type="compositionally biased region" description="Basic and acidic residues" evidence="1">
    <location>
        <begin position="155"/>
        <end position="166"/>
    </location>
</feature>
<feature type="region of interest" description="Disordered" evidence="1">
    <location>
        <begin position="183"/>
        <end position="202"/>
    </location>
</feature>
<organism evidence="2 3">
    <name type="scientific">Pseudocohnilembus persalinus</name>
    <name type="common">Ciliate</name>
    <dbReference type="NCBI Taxonomy" id="266149"/>
    <lineage>
        <taxon>Eukaryota</taxon>
        <taxon>Sar</taxon>
        <taxon>Alveolata</taxon>
        <taxon>Ciliophora</taxon>
        <taxon>Intramacronucleata</taxon>
        <taxon>Oligohymenophorea</taxon>
        <taxon>Scuticociliatia</taxon>
        <taxon>Philasterida</taxon>
        <taxon>Pseudocohnilembidae</taxon>
        <taxon>Pseudocohnilembus</taxon>
    </lineage>
</organism>
<proteinExistence type="predicted"/>
<accession>A0A0V0R9H7</accession>
<keyword evidence="3" id="KW-1185">Reference proteome</keyword>
<feature type="compositionally biased region" description="Basic and acidic residues" evidence="1">
    <location>
        <begin position="116"/>
        <end position="128"/>
    </location>
</feature>
<feature type="compositionally biased region" description="Basic and acidic residues" evidence="1">
    <location>
        <begin position="331"/>
        <end position="348"/>
    </location>
</feature>
<dbReference type="OrthoDB" id="327745at2759"/>
<feature type="region of interest" description="Disordered" evidence="1">
    <location>
        <begin position="375"/>
        <end position="407"/>
    </location>
</feature>
<evidence type="ECO:0000256" key="1">
    <source>
        <dbReference type="SAM" id="MobiDB-lite"/>
    </source>
</evidence>
<feature type="compositionally biased region" description="Low complexity" evidence="1">
    <location>
        <begin position="237"/>
        <end position="257"/>
    </location>
</feature>
<feature type="region of interest" description="Disordered" evidence="1">
    <location>
        <begin position="322"/>
        <end position="351"/>
    </location>
</feature>
<name>A0A0V0R9H7_PSEPJ</name>
<sequence length="523" mass="61236">MMALDQISQEEQNLRPETSKCISRQQVRNLNKTSQNFLSEEKRKQIDTVLNEKNTKIENKNKKQGTFASTSIGFYNETNNEYNPNVFQQGMSLEQYLGNGVSFKSIKLVENQKQNRKNDISQSKKIEQIKLSNSNNKVKNTSKDNDNSKNNSVDQKQEQSKENDDRTSLQQYMHLFSSCQSIPFQGNNKHQESKGKYSYHNNSYDQENHVENDLFQKIEGFEINETDEDNFSESDTNQDTSLNNIINNNSTNSNIQNEGIRNNLSRSIKNHNKNMQNNSSSLNVDKQIGKRESQNSQKKGNINDIFQADNQLFCDQMNKENLRSTNNSNYKKNDFQIEQSTKSKEKKSQIRQSINSIKNMRENQQSQQNKEKIFNKGIQGQDQKEFRSPNPKQKNIQENSLRDAQISQKIRDKYSKNAKKKSFNIIITQRSNQLTEYQQQLINKFMNGSQKSFYGNSQNFNYNINNINNQNAIDMYEENIMRRTLKENKFLNQKDRIQDMQLQDQKFLTKHAARFGLNQEDCK</sequence>
<gene>
    <name evidence="2" type="ORF">PPERSA_10918</name>
</gene>